<name>A0A6J6LRE1_9ZZZZ</name>
<dbReference type="EMBL" id="CAEZWZ010000005">
    <property type="protein sequence ID" value="CAB4663399.1"/>
    <property type="molecule type" value="Genomic_DNA"/>
</dbReference>
<reference evidence="1" key="1">
    <citation type="submission" date="2020-05" db="EMBL/GenBank/DDBJ databases">
        <authorList>
            <person name="Chiriac C."/>
            <person name="Salcher M."/>
            <person name="Ghai R."/>
            <person name="Kavagutti S V."/>
        </authorList>
    </citation>
    <scope>NUCLEOTIDE SEQUENCE</scope>
</reference>
<sequence>MNLVAALTDLCASPSMVGKTHIIAIDGPAGAGKTTLALQISQALSSRFSVDVVHMDDLYNGWNDALGENLSEQLSKIIEAQRKLQIYALPQFDWNAQNYSHTRDLKPSQILILEGVGSARKIVRNSATTTIWIEVDRTIGIERVIARDGEEIESHMKQWLIDQEIYFTSDETRESAQFILST</sequence>
<organism evidence="1">
    <name type="scientific">freshwater metagenome</name>
    <dbReference type="NCBI Taxonomy" id="449393"/>
    <lineage>
        <taxon>unclassified sequences</taxon>
        <taxon>metagenomes</taxon>
        <taxon>ecological metagenomes</taxon>
    </lineage>
</organism>
<dbReference type="SUPFAM" id="SSF52540">
    <property type="entry name" value="P-loop containing nucleoside triphosphate hydrolases"/>
    <property type="match status" value="1"/>
</dbReference>
<proteinExistence type="predicted"/>
<protein>
    <submittedName>
        <fullName evidence="1">Unannotated protein</fullName>
    </submittedName>
</protein>
<accession>A0A6J6LRE1</accession>
<dbReference type="InterPro" id="IPR027417">
    <property type="entry name" value="P-loop_NTPase"/>
</dbReference>
<gene>
    <name evidence="1" type="ORF">UFOPK2329_00087</name>
</gene>
<dbReference type="Gene3D" id="3.40.50.300">
    <property type="entry name" value="P-loop containing nucleotide triphosphate hydrolases"/>
    <property type="match status" value="1"/>
</dbReference>
<dbReference type="AlphaFoldDB" id="A0A6J6LRE1"/>
<evidence type="ECO:0000313" key="1">
    <source>
        <dbReference type="EMBL" id="CAB4663399.1"/>
    </source>
</evidence>